<comment type="caution">
    <text evidence="2">The sequence shown here is derived from an EMBL/GenBank/DDBJ whole genome shotgun (WGS) entry which is preliminary data.</text>
</comment>
<reference evidence="2 3" key="1">
    <citation type="journal article" date="2015" name="Sci. Rep.">
        <title>Chromosome-level genome map provides insights into diverse defense mechanisms in the medicinal fungus Ganoderma sinense.</title>
        <authorList>
            <person name="Zhu Y."/>
            <person name="Xu J."/>
            <person name="Sun C."/>
            <person name="Zhou S."/>
            <person name="Xu H."/>
            <person name="Nelson D.R."/>
            <person name="Qian J."/>
            <person name="Song J."/>
            <person name="Luo H."/>
            <person name="Xiang L."/>
            <person name="Li Y."/>
            <person name="Xu Z."/>
            <person name="Ji A."/>
            <person name="Wang L."/>
            <person name="Lu S."/>
            <person name="Hayward A."/>
            <person name="Sun W."/>
            <person name="Li X."/>
            <person name="Schwartz D.C."/>
            <person name="Wang Y."/>
            <person name="Chen S."/>
        </authorList>
    </citation>
    <scope>NUCLEOTIDE SEQUENCE [LARGE SCALE GENOMIC DNA]</scope>
    <source>
        <strain evidence="2 3">ZZ0214-1</strain>
    </source>
</reference>
<evidence type="ECO:0000256" key="1">
    <source>
        <dbReference type="SAM" id="SignalP"/>
    </source>
</evidence>
<proteinExistence type="predicted"/>
<evidence type="ECO:0000313" key="2">
    <source>
        <dbReference type="EMBL" id="PIL28591.1"/>
    </source>
</evidence>
<evidence type="ECO:0000313" key="3">
    <source>
        <dbReference type="Proteomes" id="UP000230002"/>
    </source>
</evidence>
<dbReference type="STRING" id="1077348.A0A2G8S4A0"/>
<accession>A0A2G8S4A0</accession>
<dbReference type="PANTHER" id="PTHR37487:SF2">
    <property type="entry name" value="EXPRESSED PROTEIN"/>
    <property type="match status" value="1"/>
</dbReference>
<feature type="signal peptide" evidence="1">
    <location>
        <begin position="1"/>
        <end position="19"/>
    </location>
</feature>
<dbReference type="AlphaFoldDB" id="A0A2G8S4A0"/>
<feature type="chain" id="PRO_5013748620" evidence="1">
    <location>
        <begin position="20"/>
        <end position="120"/>
    </location>
</feature>
<dbReference type="Proteomes" id="UP000230002">
    <property type="component" value="Unassembled WGS sequence"/>
</dbReference>
<keyword evidence="1" id="KW-0732">Signal</keyword>
<gene>
    <name evidence="2" type="ORF">GSI_08632</name>
</gene>
<keyword evidence="3" id="KW-1185">Reference proteome</keyword>
<organism evidence="2 3">
    <name type="scientific">Ganoderma sinense ZZ0214-1</name>
    <dbReference type="NCBI Taxonomy" id="1077348"/>
    <lineage>
        <taxon>Eukaryota</taxon>
        <taxon>Fungi</taxon>
        <taxon>Dikarya</taxon>
        <taxon>Basidiomycota</taxon>
        <taxon>Agaricomycotina</taxon>
        <taxon>Agaricomycetes</taxon>
        <taxon>Polyporales</taxon>
        <taxon>Polyporaceae</taxon>
        <taxon>Ganoderma</taxon>
    </lineage>
</organism>
<dbReference type="EMBL" id="AYKW01000023">
    <property type="protein sequence ID" value="PIL28591.1"/>
    <property type="molecule type" value="Genomic_DNA"/>
</dbReference>
<dbReference type="PANTHER" id="PTHR37487">
    <property type="entry name" value="CHROMOSOME 1, WHOLE GENOME SHOTGUN SEQUENCE"/>
    <property type="match status" value="1"/>
</dbReference>
<protein>
    <submittedName>
        <fullName evidence="2">Uncharacterized protein</fullName>
    </submittedName>
</protein>
<dbReference type="OrthoDB" id="3362246at2759"/>
<sequence length="120" mass="12657">MQLSPRLLVLCGLVAFASAQNPLVINTPVDVVQCQVTILTWEGGVAPFSLKTLVTYAIRSIRTEDQETIFTASNLQGTSFGWDASVPAGTVVGFDVKDATGALAQSAFVAIQSSSDNTCF</sequence>
<name>A0A2G8S4A0_9APHY</name>